<dbReference type="GO" id="GO:0030295">
    <property type="term" value="F:protein kinase activator activity"/>
    <property type="evidence" value="ECO:0007669"/>
    <property type="project" value="TreeGrafter"/>
</dbReference>
<accession>A0A099KWN5</accession>
<gene>
    <name evidence="2" type="ORF">ND2E_1471</name>
</gene>
<comment type="caution">
    <text evidence="2">The sequence shown here is derived from an EMBL/GenBank/DDBJ whole genome shotgun (WGS) entry which is preliminary data.</text>
</comment>
<dbReference type="InterPro" id="IPR006320">
    <property type="entry name" value="PTS_Nitro_regul"/>
</dbReference>
<dbReference type="PATRIC" id="fig|28229.4.peg.473"/>
<dbReference type="InterPro" id="IPR016152">
    <property type="entry name" value="PTrfase/Anion_transptr"/>
</dbReference>
<feature type="domain" description="PTS EIIA type-2" evidence="1">
    <location>
        <begin position="5"/>
        <end position="149"/>
    </location>
</feature>
<dbReference type="PANTHER" id="PTHR47738:SF1">
    <property type="entry name" value="NITROGEN REGULATORY PROTEIN"/>
    <property type="match status" value="1"/>
</dbReference>
<dbReference type="EMBL" id="JQED01000005">
    <property type="protein sequence ID" value="KGJ94282.1"/>
    <property type="molecule type" value="Genomic_DNA"/>
</dbReference>
<dbReference type="PANTHER" id="PTHR47738">
    <property type="entry name" value="PTS SYSTEM FRUCTOSE-LIKE EIIA COMPONENT-RELATED"/>
    <property type="match status" value="1"/>
</dbReference>
<protein>
    <submittedName>
        <fullName evidence="2">PTS IIA-like nitrogen-regulatory protein PtsN</fullName>
    </submittedName>
</protein>
<dbReference type="InterPro" id="IPR051541">
    <property type="entry name" value="PTS_SugarTrans_NitroReg"/>
</dbReference>
<proteinExistence type="predicted"/>
<dbReference type="GO" id="GO:0009401">
    <property type="term" value="P:phosphoenolpyruvate-dependent sugar phosphotransferase system"/>
    <property type="evidence" value="ECO:0007669"/>
    <property type="project" value="InterPro"/>
</dbReference>
<dbReference type="SUPFAM" id="SSF55804">
    <property type="entry name" value="Phoshotransferase/anion transport protein"/>
    <property type="match status" value="1"/>
</dbReference>
<evidence type="ECO:0000259" key="1">
    <source>
        <dbReference type="PROSITE" id="PS51094"/>
    </source>
</evidence>
<name>A0A099KWN5_COLPS</name>
<dbReference type="PROSITE" id="PS00372">
    <property type="entry name" value="PTS_EIIA_TYPE_2_HIS"/>
    <property type="match status" value="1"/>
</dbReference>
<dbReference type="GO" id="GO:0008982">
    <property type="term" value="F:protein-N(PI)-phosphohistidine-sugar phosphotransferase activity"/>
    <property type="evidence" value="ECO:0007669"/>
    <property type="project" value="InterPro"/>
</dbReference>
<sequence length="150" mass="16601">MQLSEILTTSCTSCDVAVTSKKRILERICQLAAIQISDIEPDELLESLLNREKMGSTGIGNGIAIPHGRLPNTSKAVAVLITTEKAIDFDAIDNRDVDIFIALFVPENSCQEHLDTLQNIAKLFSDKKMIKQVRKCNDNQVLYNLIQQAG</sequence>
<reference evidence="2 3" key="1">
    <citation type="submission" date="2014-08" db="EMBL/GenBank/DDBJ databases">
        <title>Genomic and Phenotypic Diversity of Colwellia psychrerythraea strains from Disparate Marine Basins.</title>
        <authorList>
            <person name="Techtmann S.M."/>
            <person name="Stelling S.C."/>
            <person name="Utturkar S.M."/>
            <person name="Alshibli N."/>
            <person name="Harris A."/>
            <person name="Brown S.D."/>
            <person name="Hazen T.C."/>
        </authorList>
    </citation>
    <scope>NUCLEOTIDE SEQUENCE [LARGE SCALE GENOMIC DNA]</scope>
    <source>
        <strain evidence="2 3">ND2E</strain>
    </source>
</reference>
<dbReference type="RefSeq" id="WP_033092685.1">
    <property type="nucleotide sequence ID" value="NZ_JQED01000005.1"/>
</dbReference>
<dbReference type="AlphaFoldDB" id="A0A099KWN5"/>
<dbReference type="OrthoDB" id="95460at2"/>
<evidence type="ECO:0000313" key="2">
    <source>
        <dbReference type="EMBL" id="KGJ94282.1"/>
    </source>
</evidence>
<dbReference type="NCBIfam" id="TIGR01419">
    <property type="entry name" value="nitro_reg_IIA"/>
    <property type="match status" value="1"/>
</dbReference>
<organism evidence="2 3">
    <name type="scientific">Colwellia psychrerythraea</name>
    <name type="common">Vibrio psychroerythus</name>
    <dbReference type="NCBI Taxonomy" id="28229"/>
    <lineage>
        <taxon>Bacteria</taxon>
        <taxon>Pseudomonadati</taxon>
        <taxon>Pseudomonadota</taxon>
        <taxon>Gammaproteobacteria</taxon>
        <taxon>Alteromonadales</taxon>
        <taxon>Colwelliaceae</taxon>
        <taxon>Colwellia</taxon>
    </lineage>
</organism>
<dbReference type="InterPro" id="IPR002178">
    <property type="entry name" value="PTS_EIIA_type-2_dom"/>
</dbReference>
<dbReference type="PROSITE" id="PS51094">
    <property type="entry name" value="PTS_EIIA_TYPE_2"/>
    <property type="match status" value="1"/>
</dbReference>
<dbReference type="Pfam" id="PF00359">
    <property type="entry name" value="PTS_EIIA_2"/>
    <property type="match status" value="1"/>
</dbReference>
<evidence type="ECO:0000313" key="3">
    <source>
        <dbReference type="Proteomes" id="UP000029843"/>
    </source>
</evidence>
<dbReference type="CDD" id="cd00211">
    <property type="entry name" value="PTS_IIA_fru"/>
    <property type="match status" value="1"/>
</dbReference>
<dbReference type="Proteomes" id="UP000029843">
    <property type="component" value="Unassembled WGS sequence"/>
</dbReference>
<dbReference type="Gene3D" id="3.40.930.10">
    <property type="entry name" value="Mannitol-specific EII, Chain A"/>
    <property type="match status" value="1"/>
</dbReference>